<organism evidence="3 4">
    <name type="scientific">Natronoflexus pectinivorans</name>
    <dbReference type="NCBI Taxonomy" id="682526"/>
    <lineage>
        <taxon>Bacteria</taxon>
        <taxon>Pseudomonadati</taxon>
        <taxon>Bacteroidota</taxon>
        <taxon>Bacteroidia</taxon>
        <taxon>Marinilabiliales</taxon>
        <taxon>Marinilabiliaceae</taxon>
        <taxon>Natronoflexus</taxon>
    </lineage>
</organism>
<evidence type="ECO:0000313" key="4">
    <source>
        <dbReference type="Proteomes" id="UP000295221"/>
    </source>
</evidence>
<gene>
    <name evidence="3" type="ORF">EV194_103272</name>
</gene>
<dbReference type="InterPro" id="IPR006680">
    <property type="entry name" value="Amidohydro-rel"/>
</dbReference>
<sequence length="399" mass="44752">MQYTLLCNGKIVAGNTLFTGDILIGNSRVIEIAKTIRKPTPDTLIIDAENKYLLPGLIHYNCPFLKSDEEPISSAIYIALSHGATFLMDTLKIKRDEFSLEKIRTLKNDCLPIISDFGLHLDALRSSKLTKDELELGHLRGGITSLLLKFKHLDKFISGEFNDLIDMISEEELLLICETRFCNQQTNIKPGKHASDLTMLNQIVHTVRKKRTNVLFLGICSSEELEIINPGGYQSENIYASLDINNMMQSNASEVYKNLDKYHANKNLLISPPKLEPPGIKQDNFIENSQHLSFISETLKSGEPEIGSLIDLCDMYATRPAKLLGIYPQKGLLQAGSDADIIIWDPEKINAETPLGANLSLFRKDIFGLILNGHFISEDQLISTREMTGRYIPRNTVTV</sequence>
<protein>
    <submittedName>
        <fullName evidence="3">Dihydroorotase-like cyclic amidohydrolase</fullName>
    </submittedName>
</protein>
<dbReference type="Gene3D" id="3.20.20.140">
    <property type="entry name" value="Metal-dependent hydrolases"/>
    <property type="match status" value="2"/>
</dbReference>
<dbReference type="InterPro" id="IPR011059">
    <property type="entry name" value="Metal-dep_hydrolase_composite"/>
</dbReference>
<dbReference type="PANTHER" id="PTHR11647">
    <property type="entry name" value="HYDRANTOINASE/DIHYDROPYRIMIDINASE FAMILY MEMBER"/>
    <property type="match status" value="1"/>
</dbReference>
<evidence type="ECO:0000256" key="1">
    <source>
        <dbReference type="ARBA" id="ARBA00001947"/>
    </source>
</evidence>
<keyword evidence="4" id="KW-1185">Reference proteome</keyword>
<evidence type="ECO:0000313" key="3">
    <source>
        <dbReference type="EMBL" id="TCO09359.1"/>
    </source>
</evidence>
<name>A0A4R2GKY6_9BACT</name>
<reference evidence="3 4" key="1">
    <citation type="submission" date="2019-03" db="EMBL/GenBank/DDBJ databases">
        <title>Genomic Encyclopedia of Type Strains, Phase IV (KMG-IV): sequencing the most valuable type-strain genomes for metagenomic binning, comparative biology and taxonomic classification.</title>
        <authorList>
            <person name="Goeker M."/>
        </authorList>
    </citation>
    <scope>NUCLEOTIDE SEQUENCE [LARGE SCALE GENOMIC DNA]</scope>
    <source>
        <strain evidence="3 4">DSM 24179</strain>
    </source>
</reference>
<dbReference type="Gene3D" id="2.30.40.10">
    <property type="entry name" value="Urease, subunit C, domain 1"/>
    <property type="match status" value="1"/>
</dbReference>
<dbReference type="OrthoDB" id="9765462at2"/>
<comment type="cofactor">
    <cofactor evidence="1">
        <name>Zn(2+)</name>
        <dbReference type="ChEBI" id="CHEBI:29105"/>
    </cofactor>
</comment>
<dbReference type="RefSeq" id="WP_132433257.1">
    <property type="nucleotide sequence ID" value="NZ_SLWK01000003.1"/>
</dbReference>
<dbReference type="GO" id="GO:0016810">
    <property type="term" value="F:hydrolase activity, acting on carbon-nitrogen (but not peptide) bonds"/>
    <property type="evidence" value="ECO:0007669"/>
    <property type="project" value="InterPro"/>
</dbReference>
<dbReference type="AlphaFoldDB" id="A0A4R2GKY6"/>
<keyword evidence="3" id="KW-0378">Hydrolase</keyword>
<accession>A0A4R2GKY6</accession>
<comment type="caution">
    <text evidence="3">The sequence shown here is derived from an EMBL/GenBank/DDBJ whole genome shotgun (WGS) entry which is preliminary data.</text>
</comment>
<proteinExistence type="predicted"/>
<feature type="domain" description="Amidohydrolase-related" evidence="2">
    <location>
        <begin position="284"/>
        <end position="355"/>
    </location>
</feature>
<evidence type="ECO:0000259" key="2">
    <source>
        <dbReference type="Pfam" id="PF01979"/>
    </source>
</evidence>
<dbReference type="Pfam" id="PF01979">
    <property type="entry name" value="Amidohydro_1"/>
    <property type="match status" value="1"/>
</dbReference>
<dbReference type="PANTHER" id="PTHR11647:SF1">
    <property type="entry name" value="COLLAPSIN RESPONSE MEDIATOR PROTEIN"/>
    <property type="match status" value="1"/>
</dbReference>
<dbReference type="Proteomes" id="UP000295221">
    <property type="component" value="Unassembled WGS sequence"/>
</dbReference>
<dbReference type="EMBL" id="SLWK01000003">
    <property type="protein sequence ID" value="TCO09359.1"/>
    <property type="molecule type" value="Genomic_DNA"/>
</dbReference>
<dbReference type="InterPro" id="IPR050378">
    <property type="entry name" value="Metallo-dep_Hydrolases_sf"/>
</dbReference>
<dbReference type="SUPFAM" id="SSF51338">
    <property type="entry name" value="Composite domain of metallo-dependent hydrolases"/>
    <property type="match status" value="2"/>
</dbReference>